<keyword evidence="3" id="KW-1185">Reference proteome</keyword>
<feature type="compositionally biased region" description="Polar residues" evidence="1">
    <location>
        <begin position="195"/>
        <end position="207"/>
    </location>
</feature>
<organism evidence="2 3">
    <name type="scientific">Blomia tropicalis</name>
    <name type="common">Mite</name>
    <dbReference type="NCBI Taxonomy" id="40697"/>
    <lineage>
        <taxon>Eukaryota</taxon>
        <taxon>Metazoa</taxon>
        <taxon>Ecdysozoa</taxon>
        <taxon>Arthropoda</taxon>
        <taxon>Chelicerata</taxon>
        <taxon>Arachnida</taxon>
        <taxon>Acari</taxon>
        <taxon>Acariformes</taxon>
        <taxon>Sarcoptiformes</taxon>
        <taxon>Astigmata</taxon>
        <taxon>Glycyphagoidea</taxon>
        <taxon>Echimyopodidae</taxon>
        <taxon>Blomia</taxon>
    </lineage>
</organism>
<protein>
    <submittedName>
        <fullName evidence="2">Uncharacterized protein</fullName>
    </submittedName>
</protein>
<feature type="compositionally biased region" description="Low complexity" evidence="1">
    <location>
        <begin position="57"/>
        <end position="77"/>
    </location>
</feature>
<gene>
    <name evidence="2" type="ORF">RDWZM_006830</name>
</gene>
<evidence type="ECO:0000313" key="2">
    <source>
        <dbReference type="EMBL" id="KAJ6221018.1"/>
    </source>
</evidence>
<evidence type="ECO:0000313" key="3">
    <source>
        <dbReference type="Proteomes" id="UP001142055"/>
    </source>
</evidence>
<feature type="region of interest" description="Disordered" evidence="1">
    <location>
        <begin position="179"/>
        <end position="207"/>
    </location>
</feature>
<feature type="compositionally biased region" description="Pro residues" evidence="1">
    <location>
        <begin position="44"/>
        <end position="56"/>
    </location>
</feature>
<proteinExistence type="predicted"/>
<dbReference type="Proteomes" id="UP001142055">
    <property type="component" value="Chromosome 2"/>
</dbReference>
<feature type="region of interest" description="Disordered" evidence="1">
    <location>
        <begin position="44"/>
        <end position="78"/>
    </location>
</feature>
<dbReference type="EMBL" id="JAPWDV010000002">
    <property type="protein sequence ID" value="KAJ6221018.1"/>
    <property type="molecule type" value="Genomic_DNA"/>
</dbReference>
<dbReference type="AlphaFoldDB" id="A0A9Q0RM44"/>
<evidence type="ECO:0000256" key="1">
    <source>
        <dbReference type="SAM" id="MobiDB-lite"/>
    </source>
</evidence>
<reference evidence="2" key="1">
    <citation type="submission" date="2022-12" db="EMBL/GenBank/DDBJ databases">
        <title>Genome assemblies of Blomia tropicalis.</title>
        <authorList>
            <person name="Cui Y."/>
        </authorList>
    </citation>
    <scope>NUCLEOTIDE SEQUENCE</scope>
    <source>
        <tissue evidence="2">Adult mites</tissue>
    </source>
</reference>
<accession>A0A9Q0RM44</accession>
<comment type="caution">
    <text evidence="2">The sequence shown here is derived from an EMBL/GenBank/DDBJ whole genome shotgun (WGS) entry which is preliminary data.</text>
</comment>
<sequence length="207" mass="23637">MFYIIFNQRIGFNRLCFSYKAWKSYFLIYTLLICVHATNVPIPPPPLQPHPTPPYHHQPQQLQQQQQNQPNQQNSNNHSEHLWCPIKCICTREQIRTTPSNALPTASLETDSIWNLLASKGSSSIEWRDTDSDQIETTTTTTTPASLRRKTLNDGQRTFRVDCTGTKIGTSILWSINNGTQTKKSNEDEEEDQRTMVSTSPPVVSTM</sequence>
<name>A0A9Q0RM44_BLOTA</name>